<feature type="region of interest" description="Disordered" evidence="7">
    <location>
        <begin position="1"/>
        <end position="27"/>
    </location>
</feature>
<dbReference type="InterPro" id="IPR046955">
    <property type="entry name" value="PHR1-like"/>
</dbReference>
<dbReference type="EMBL" id="JBANAX010000566">
    <property type="protein sequence ID" value="KAL1203201.1"/>
    <property type="molecule type" value="Genomic_DNA"/>
</dbReference>
<accession>A0ABD1A8Q3</accession>
<evidence type="ECO:0000313" key="10">
    <source>
        <dbReference type="Proteomes" id="UP001558713"/>
    </source>
</evidence>
<evidence type="ECO:0000256" key="2">
    <source>
        <dbReference type="ARBA" id="ARBA00006783"/>
    </source>
</evidence>
<evidence type="ECO:0000256" key="5">
    <source>
        <dbReference type="ARBA" id="ARBA00023163"/>
    </source>
</evidence>
<protein>
    <submittedName>
        <fullName evidence="9">Protein PHOSPHATE STARVATION RESPONSE 1</fullName>
    </submittedName>
</protein>
<dbReference type="InterPro" id="IPR006447">
    <property type="entry name" value="Myb_dom_plants"/>
</dbReference>
<reference evidence="9 10" key="1">
    <citation type="submission" date="2024-04" db="EMBL/GenBank/DDBJ databases">
        <title>Genome assembly C_amara_ONT_v2.</title>
        <authorList>
            <person name="Yant L."/>
            <person name="Moore C."/>
            <person name="Slenker M."/>
        </authorList>
    </citation>
    <scope>NUCLEOTIDE SEQUENCE [LARGE SCALE GENOMIC DNA]</scope>
    <source>
        <tissue evidence="9">Leaf</tissue>
    </source>
</reference>
<dbReference type="PANTHER" id="PTHR31499">
    <property type="entry name" value="MYB FAMILY TRANSCRIPTION FACTOR PHL11"/>
    <property type="match status" value="1"/>
</dbReference>
<dbReference type="InterPro" id="IPR009057">
    <property type="entry name" value="Homeodomain-like_sf"/>
</dbReference>
<feature type="compositionally biased region" description="Low complexity" evidence="7">
    <location>
        <begin position="189"/>
        <end position="223"/>
    </location>
</feature>
<dbReference type="InterPro" id="IPR001005">
    <property type="entry name" value="SANT/Myb"/>
</dbReference>
<dbReference type="NCBIfam" id="TIGR01557">
    <property type="entry name" value="myb_SHAQKYF"/>
    <property type="match status" value="1"/>
</dbReference>
<comment type="similarity">
    <text evidence="2">Belongs to the MYB-CC family.</text>
</comment>
<dbReference type="Pfam" id="PF14379">
    <property type="entry name" value="Myb_CC_LHEQLE"/>
    <property type="match status" value="1"/>
</dbReference>
<evidence type="ECO:0000256" key="6">
    <source>
        <dbReference type="ARBA" id="ARBA00023242"/>
    </source>
</evidence>
<dbReference type="InterPro" id="IPR025756">
    <property type="entry name" value="Myb_CC_LHEQLE"/>
</dbReference>
<evidence type="ECO:0000256" key="1">
    <source>
        <dbReference type="ARBA" id="ARBA00004123"/>
    </source>
</evidence>
<feature type="compositionally biased region" description="Basic and acidic residues" evidence="7">
    <location>
        <begin position="370"/>
        <end position="395"/>
    </location>
</feature>
<keyword evidence="3" id="KW-0805">Transcription regulation</keyword>
<gene>
    <name evidence="9" type="ORF">V5N11_015433</name>
</gene>
<organism evidence="9 10">
    <name type="scientific">Cardamine amara subsp. amara</name>
    <dbReference type="NCBI Taxonomy" id="228776"/>
    <lineage>
        <taxon>Eukaryota</taxon>
        <taxon>Viridiplantae</taxon>
        <taxon>Streptophyta</taxon>
        <taxon>Embryophyta</taxon>
        <taxon>Tracheophyta</taxon>
        <taxon>Spermatophyta</taxon>
        <taxon>Magnoliopsida</taxon>
        <taxon>eudicotyledons</taxon>
        <taxon>Gunneridae</taxon>
        <taxon>Pentapetalae</taxon>
        <taxon>rosids</taxon>
        <taxon>malvids</taxon>
        <taxon>Brassicales</taxon>
        <taxon>Brassicaceae</taxon>
        <taxon>Cardamineae</taxon>
        <taxon>Cardamine</taxon>
    </lineage>
</organism>
<proteinExistence type="inferred from homology"/>
<sequence>MEARPVQRSGSRELSSNLSRTSSIPSIPKTSAAEDVFMKSDNTQLMSRPLGQSYHLLSSSNGGAVGHICSSSSAGFSNNLHYSSMVSHEKQHYTGSSSNAVQTSSNDGSWCPDSLPGGFLDFPENHLAIHSSQIEDGGIAASFDDIQKRSDWQEWADHLITDEDHLLSTNWNDLVLETSSNSDSKDQKSLQVAQPQVVQQQPSPSVELRPVSTTSSNSNNGSGKARMRWTPELHEAFVEAVNSLGGSERATPKGVLKIMKVEGLTIYHVKSHLQKYRTARYRPEPSECGSPEKKLTPLEHITSLEFKGGIGITEALRLQMEVQKQLHEQLEIQRNLQLRIEEQGKYLQMMFEKQNSGLAKGTASTSDSAAKPEQEEKKTADSKELVAEETRKCEEPESPQPKRPKTDN</sequence>
<dbReference type="PROSITE" id="PS51294">
    <property type="entry name" value="HTH_MYB"/>
    <property type="match status" value="1"/>
</dbReference>
<evidence type="ECO:0000313" key="9">
    <source>
        <dbReference type="EMBL" id="KAL1203201.1"/>
    </source>
</evidence>
<evidence type="ECO:0000256" key="7">
    <source>
        <dbReference type="SAM" id="MobiDB-lite"/>
    </source>
</evidence>
<comment type="caution">
    <text evidence="9">The sequence shown here is derived from an EMBL/GenBank/DDBJ whole genome shotgun (WGS) entry which is preliminary data.</text>
</comment>
<evidence type="ECO:0000256" key="3">
    <source>
        <dbReference type="ARBA" id="ARBA00023015"/>
    </source>
</evidence>
<dbReference type="Proteomes" id="UP001558713">
    <property type="component" value="Unassembled WGS sequence"/>
</dbReference>
<dbReference type="GO" id="GO:0005634">
    <property type="term" value="C:nucleus"/>
    <property type="evidence" value="ECO:0007669"/>
    <property type="project" value="UniProtKB-SubCell"/>
</dbReference>
<dbReference type="SUPFAM" id="SSF46689">
    <property type="entry name" value="Homeodomain-like"/>
    <property type="match status" value="1"/>
</dbReference>
<dbReference type="InterPro" id="IPR017930">
    <property type="entry name" value="Myb_dom"/>
</dbReference>
<feature type="compositionally biased region" description="Polar residues" evidence="7">
    <location>
        <begin position="8"/>
        <end position="27"/>
    </location>
</feature>
<feature type="region of interest" description="Disordered" evidence="7">
    <location>
        <begin position="356"/>
        <end position="408"/>
    </location>
</feature>
<keyword evidence="5" id="KW-0804">Transcription</keyword>
<dbReference type="AlphaFoldDB" id="A0ABD1A8Q3"/>
<dbReference type="Gene3D" id="1.10.10.60">
    <property type="entry name" value="Homeodomain-like"/>
    <property type="match status" value="1"/>
</dbReference>
<evidence type="ECO:0000256" key="4">
    <source>
        <dbReference type="ARBA" id="ARBA00023054"/>
    </source>
</evidence>
<comment type="subcellular location">
    <subcellularLocation>
        <location evidence="1">Nucleus</location>
    </subcellularLocation>
</comment>
<dbReference type="GO" id="GO:0010468">
    <property type="term" value="P:regulation of gene expression"/>
    <property type="evidence" value="ECO:0007669"/>
    <property type="project" value="UniProtKB-ARBA"/>
</dbReference>
<evidence type="ECO:0000259" key="8">
    <source>
        <dbReference type="PROSITE" id="PS51294"/>
    </source>
</evidence>
<feature type="compositionally biased region" description="Polar residues" evidence="7">
    <location>
        <begin position="356"/>
        <end position="368"/>
    </location>
</feature>
<keyword evidence="4" id="KW-0175">Coiled coil</keyword>
<name>A0ABD1A8Q3_CARAN</name>
<dbReference type="PANTHER" id="PTHR31499:SF80">
    <property type="entry name" value="HTH MYB-TYPE DOMAIN-CONTAINING PROTEIN"/>
    <property type="match status" value="1"/>
</dbReference>
<feature type="domain" description="HTH myb-type" evidence="8">
    <location>
        <begin position="221"/>
        <end position="281"/>
    </location>
</feature>
<dbReference type="Pfam" id="PF00249">
    <property type="entry name" value="Myb_DNA-binding"/>
    <property type="match status" value="1"/>
</dbReference>
<feature type="region of interest" description="Disordered" evidence="7">
    <location>
        <begin position="178"/>
        <end position="225"/>
    </location>
</feature>
<keyword evidence="10" id="KW-1185">Reference proteome</keyword>
<dbReference type="FunFam" id="1.10.10.60:FF:000002">
    <property type="entry name" value="Myb family transcription factor"/>
    <property type="match status" value="1"/>
</dbReference>
<keyword evidence="6" id="KW-0539">Nucleus</keyword>